<accession>A0A3G8FJI6</accession>
<dbReference type="GO" id="GO:0003677">
    <property type="term" value="F:DNA binding"/>
    <property type="evidence" value="ECO:0007669"/>
    <property type="project" value="InterPro"/>
</dbReference>
<proteinExistence type="predicted"/>
<dbReference type="InterPro" id="IPR002514">
    <property type="entry name" value="Transposase_8"/>
</dbReference>
<dbReference type="RefSeq" id="YP_009817306.1">
    <property type="nucleotide sequence ID" value="NC_048119.1"/>
</dbReference>
<dbReference type="Proteomes" id="UP000279741">
    <property type="component" value="Segment"/>
</dbReference>
<evidence type="ECO:0008006" key="3">
    <source>
        <dbReference type="Google" id="ProtNLM"/>
    </source>
</evidence>
<dbReference type="GO" id="GO:0006313">
    <property type="term" value="P:DNA transposition"/>
    <property type="evidence" value="ECO:0007669"/>
    <property type="project" value="InterPro"/>
</dbReference>
<sequence>MAERKSPRQFSVAFKIDVVKKVLDGTYESQSDAARKLDIFTTVVSRWVNQYKRGHLQINNAIAVSSKPNQVIKPATVYAVQSNGVILDEFFEVSKAVFFAKEQASVQPNHTFKVMEMNCVYSVTTSVNVKETSYV</sequence>
<dbReference type="SUPFAM" id="SSF46689">
    <property type="entry name" value="Homeodomain-like"/>
    <property type="match status" value="1"/>
</dbReference>
<evidence type="ECO:0000313" key="1">
    <source>
        <dbReference type="EMBL" id="AZF94947.1"/>
    </source>
</evidence>
<dbReference type="KEGG" id="vg:55008625"/>
<protein>
    <recommendedName>
        <fullName evidence="3">Transposase</fullName>
    </recommendedName>
</protein>
<dbReference type="Pfam" id="PF01527">
    <property type="entry name" value="HTH_Tnp_1"/>
    <property type="match status" value="1"/>
</dbReference>
<dbReference type="EMBL" id="MK095209">
    <property type="protein sequence ID" value="AZF94947.1"/>
    <property type="molecule type" value="Genomic_DNA"/>
</dbReference>
<dbReference type="GeneID" id="55008625"/>
<dbReference type="GO" id="GO:0004803">
    <property type="term" value="F:transposase activity"/>
    <property type="evidence" value="ECO:0007669"/>
    <property type="project" value="InterPro"/>
</dbReference>
<name>A0A3G8FJI6_9CAUD</name>
<keyword evidence="2" id="KW-1185">Reference proteome</keyword>
<dbReference type="InterPro" id="IPR009057">
    <property type="entry name" value="Homeodomain-like_sf"/>
</dbReference>
<organism evidence="1 2">
    <name type="scientific">Pectobacterium phage Phoria</name>
    <dbReference type="NCBI Taxonomy" id="2489634"/>
    <lineage>
        <taxon>Viruses</taxon>
        <taxon>Duplodnaviria</taxon>
        <taxon>Heunggongvirae</taxon>
        <taxon>Uroviricota</taxon>
        <taxon>Caudoviricetes</taxon>
        <taxon>Autographivirales</taxon>
        <taxon>Autoscriptoviridae</taxon>
        <taxon>Corkvirinae</taxon>
        <taxon>Phimunavirus</taxon>
        <taxon>Phimunavirus phoria</taxon>
    </lineage>
</organism>
<reference evidence="1 2" key="1">
    <citation type="submission" date="2018-10" db="EMBL/GenBank/DDBJ databases">
        <title>A novel 6-phage cocktail reduces Pectobacterium atrosepticum soft rot infection in potato tubers under simulated storage conditions.</title>
        <authorList>
            <person name="Carstens A.B."/>
        </authorList>
    </citation>
    <scope>NUCLEOTIDE SEQUENCE [LARGE SCALE GENOMIC DNA]</scope>
</reference>
<evidence type="ECO:0000313" key="2">
    <source>
        <dbReference type="Proteomes" id="UP000279741"/>
    </source>
</evidence>